<dbReference type="AlphaFoldDB" id="A0A9Q2XK02"/>
<dbReference type="Pfam" id="PF07007">
    <property type="entry name" value="LprI"/>
    <property type="match status" value="1"/>
</dbReference>
<organism evidence="3 4">
    <name type="scientific">Pseudomonas aegrilactucae</name>
    <dbReference type="NCBI Taxonomy" id="2854028"/>
    <lineage>
        <taxon>Bacteria</taxon>
        <taxon>Pseudomonadati</taxon>
        <taxon>Pseudomonadota</taxon>
        <taxon>Gammaproteobacteria</taxon>
        <taxon>Pseudomonadales</taxon>
        <taxon>Pseudomonadaceae</taxon>
        <taxon>Pseudomonas</taxon>
    </lineage>
</organism>
<sequence length="123" mass="13564">MMSVTLLSLLAAAPFAQARESAAYKACLDTANTTVSMNECNNAEIAREDKRLNQAYKKAMGALGPLQKGKLRDTQRIWIKYIDSNCDFYYTLTGGSMDMLNGAGCRLRMTSQRADELEALQAP</sequence>
<gene>
    <name evidence="3" type="ORF">KUO17_11300</name>
</gene>
<dbReference type="Proteomes" id="UP001106592">
    <property type="component" value="Unassembled WGS sequence"/>
</dbReference>
<feature type="chain" id="PRO_5040123487" evidence="1">
    <location>
        <begin position="19"/>
        <end position="123"/>
    </location>
</feature>
<dbReference type="PANTHER" id="PTHR39176:SF1">
    <property type="entry name" value="PERIPLASMIC PROTEIN"/>
    <property type="match status" value="1"/>
</dbReference>
<dbReference type="InterPro" id="IPR009739">
    <property type="entry name" value="LprI-like_N"/>
</dbReference>
<dbReference type="EMBL" id="JAHTBI010000037">
    <property type="protein sequence ID" value="MBV6287607.1"/>
    <property type="molecule type" value="Genomic_DNA"/>
</dbReference>
<evidence type="ECO:0000313" key="4">
    <source>
        <dbReference type="Proteomes" id="UP001106592"/>
    </source>
</evidence>
<feature type="domain" description="Lysozyme inhibitor LprI-like N-terminal" evidence="2">
    <location>
        <begin position="27"/>
        <end position="117"/>
    </location>
</feature>
<name>A0A9Q2XK02_9PSED</name>
<evidence type="ECO:0000313" key="3">
    <source>
        <dbReference type="EMBL" id="MBV6287607.1"/>
    </source>
</evidence>
<evidence type="ECO:0000259" key="2">
    <source>
        <dbReference type="Pfam" id="PF07007"/>
    </source>
</evidence>
<dbReference type="PANTHER" id="PTHR39176">
    <property type="entry name" value="PERIPLASMIC PROTEIN-RELATED"/>
    <property type="match status" value="1"/>
</dbReference>
<protein>
    <submittedName>
        <fullName evidence="3">DUF1311 domain-containing protein</fullName>
    </submittedName>
</protein>
<comment type="caution">
    <text evidence="3">The sequence shown here is derived from an EMBL/GenBank/DDBJ whole genome shotgun (WGS) entry which is preliminary data.</text>
</comment>
<evidence type="ECO:0000256" key="1">
    <source>
        <dbReference type="SAM" id="SignalP"/>
    </source>
</evidence>
<feature type="signal peptide" evidence="1">
    <location>
        <begin position="1"/>
        <end position="18"/>
    </location>
</feature>
<keyword evidence="4" id="KW-1185">Reference proteome</keyword>
<proteinExistence type="predicted"/>
<reference evidence="3" key="1">
    <citation type="journal article" date="2022" name="Int. J. Syst. Evol. Microbiol.">
        <title>Pseudomonas aegrilactucae sp. nov. and Pseudomonas morbosilactucae sp. nov., pathogens causing bacterial rot of lettuce in Japan.</title>
        <authorList>
            <person name="Sawada H."/>
            <person name="Fujikawa T."/>
            <person name="Satou M."/>
        </authorList>
    </citation>
    <scope>NUCLEOTIDE SEQUENCE</scope>
    <source>
        <strain evidence="3">MAFF 301350</strain>
    </source>
</reference>
<reference evidence="3" key="2">
    <citation type="journal article" date="2023" name="Plant Pathol.">
        <title>Dismantling and reorganizing Pseudomonas marginalis sensu#lato.</title>
        <authorList>
            <person name="Sawada H."/>
            <person name="Fujikawa T."/>
            <person name="Satou M."/>
        </authorList>
    </citation>
    <scope>NUCLEOTIDE SEQUENCE</scope>
    <source>
        <strain evidence="3">MAFF 301350</strain>
    </source>
</reference>
<keyword evidence="1" id="KW-0732">Signal</keyword>
<accession>A0A9Q2XK02</accession>